<reference evidence="3 4" key="1">
    <citation type="submission" date="2014-06" db="EMBL/GenBank/DDBJ databases">
        <title>Evolutionary Origins and Diversification of the Mycorrhizal Mutualists.</title>
        <authorList>
            <consortium name="DOE Joint Genome Institute"/>
            <consortium name="Mycorrhizal Genomics Consortium"/>
            <person name="Kohler A."/>
            <person name="Kuo A."/>
            <person name="Nagy L.G."/>
            <person name="Floudas D."/>
            <person name="Copeland A."/>
            <person name="Barry K.W."/>
            <person name="Cichocki N."/>
            <person name="Veneault-Fourrey C."/>
            <person name="LaButti K."/>
            <person name="Lindquist E.A."/>
            <person name="Lipzen A."/>
            <person name="Lundell T."/>
            <person name="Morin E."/>
            <person name="Murat C."/>
            <person name="Riley R."/>
            <person name="Ohm R."/>
            <person name="Sun H."/>
            <person name="Tunlid A."/>
            <person name="Henrissat B."/>
            <person name="Grigoriev I.V."/>
            <person name="Hibbett D.S."/>
            <person name="Martin F."/>
        </authorList>
    </citation>
    <scope>NUCLEOTIDE SEQUENCE [LARGE SCALE GENOMIC DNA]</scope>
    <source>
        <strain evidence="3 4">FD-325 SS-3</strain>
    </source>
</reference>
<evidence type="ECO:0000256" key="2">
    <source>
        <dbReference type="SAM" id="Phobius"/>
    </source>
</evidence>
<keyword evidence="2" id="KW-0472">Membrane</keyword>
<feature type="transmembrane region" description="Helical" evidence="2">
    <location>
        <begin position="174"/>
        <end position="196"/>
    </location>
</feature>
<evidence type="ECO:0000313" key="3">
    <source>
        <dbReference type="EMBL" id="KII84569.1"/>
    </source>
</evidence>
<evidence type="ECO:0000313" key="4">
    <source>
        <dbReference type="Proteomes" id="UP000053263"/>
    </source>
</evidence>
<dbReference type="OrthoDB" id="3358294at2759"/>
<organism evidence="3 4">
    <name type="scientific">Plicaturopsis crispa FD-325 SS-3</name>
    <dbReference type="NCBI Taxonomy" id="944288"/>
    <lineage>
        <taxon>Eukaryota</taxon>
        <taxon>Fungi</taxon>
        <taxon>Dikarya</taxon>
        <taxon>Basidiomycota</taxon>
        <taxon>Agaricomycotina</taxon>
        <taxon>Agaricomycetes</taxon>
        <taxon>Agaricomycetidae</taxon>
        <taxon>Amylocorticiales</taxon>
        <taxon>Amylocorticiaceae</taxon>
        <taxon>Plicatura</taxon>
        <taxon>Plicaturopsis crispa</taxon>
    </lineage>
</organism>
<keyword evidence="2" id="KW-0812">Transmembrane</keyword>
<dbReference type="Proteomes" id="UP000053263">
    <property type="component" value="Unassembled WGS sequence"/>
</dbReference>
<proteinExistence type="predicted"/>
<feature type="transmembrane region" description="Helical" evidence="2">
    <location>
        <begin position="119"/>
        <end position="138"/>
    </location>
</feature>
<dbReference type="EMBL" id="KN832570">
    <property type="protein sequence ID" value="KII84569.1"/>
    <property type="molecule type" value="Genomic_DNA"/>
</dbReference>
<evidence type="ECO:0000256" key="1">
    <source>
        <dbReference type="SAM" id="MobiDB-lite"/>
    </source>
</evidence>
<accession>A0A0C9T5F2</accession>
<protein>
    <submittedName>
        <fullName evidence="3">Uncharacterized protein</fullName>
    </submittedName>
</protein>
<keyword evidence="4" id="KW-1185">Reference proteome</keyword>
<sequence>MSFASTSSNITTVVGTCHPAAASSNAQANTITGTRAPLPPNYPIAIQSPTSARTRPPSPQSTDPIDDFFGSTTTHGSRHDARLSITAPPSYAEGGPALPTYTESESTRGTPPKTLARVLFLYGFLFPPFWVLGAIILCSPLRAPEPSPESGEKPLADAYVQIVRTEECRWARRCVAALAGLTLLIVAIVIACLAVLKWT</sequence>
<name>A0A0C9T5F2_PLICR</name>
<dbReference type="AlphaFoldDB" id="A0A0C9T5F2"/>
<feature type="region of interest" description="Disordered" evidence="1">
    <location>
        <begin position="31"/>
        <end position="109"/>
    </location>
</feature>
<gene>
    <name evidence="3" type="ORF">PLICRDRAFT_117447</name>
</gene>
<dbReference type="HOGENOM" id="CLU_103448_0_0_1"/>
<keyword evidence="2" id="KW-1133">Transmembrane helix</keyword>